<dbReference type="RefSeq" id="WP_172318311.1">
    <property type="nucleotide sequence ID" value="NZ_WOEY01000166.1"/>
</dbReference>
<keyword evidence="3" id="KW-1185">Reference proteome</keyword>
<sequence>MAAGSVIAATALAGNTATGAGQSTSGIVVAQSDSPAQGAAQAARPDTRPREPVAVRRYVEPKSSPPSRTESRHDSLQRHGSNPVASAMTDELVKGSAKLDPALPPPSALPMPPPDQPSRNNADHRGSNPVAAAMTEQLVRESAKLDPALPPPDQSGVK</sequence>
<organism evidence="2 3">
    <name type="scientific">Paraburkholderia solitsugae</name>
    <dbReference type="NCBI Taxonomy" id="2675748"/>
    <lineage>
        <taxon>Bacteria</taxon>
        <taxon>Pseudomonadati</taxon>
        <taxon>Pseudomonadota</taxon>
        <taxon>Betaproteobacteria</taxon>
        <taxon>Burkholderiales</taxon>
        <taxon>Burkholderiaceae</taxon>
        <taxon>Paraburkholderia</taxon>
    </lineage>
</organism>
<evidence type="ECO:0000313" key="3">
    <source>
        <dbReference type="Proteomes" id="UP000652198"/>
    </source>
</evidence>
<feature type="compositionally biased region" description="Pro residues" evidence="1">
    <location>
        <begin position="102"/>
        <end position="116"/>
    </location>
</feature>
<reference evidence="2 3" key="1">
    <citation type="submission" date="2019-11" db="EMBL/GenBank/DDBJ databases">
        <title>Metabolism of dissolved organic matter in forest soils.</title>
        <authorList>
            <person name="Cyle K.T."/>
            <person name="Wilhelm R.C."/>
            <person name="Martinez C.E."/>
        </authorList>
    </citation>
    <scope>NUCLEOTIDE SEQUENCE [LARGE SCALE GENOMIC DNA]</scope>
    <source>
        <strain evidence="2 3">1N</strain>
    </source>
</reference>
<gene>
    <name evidence="2" type="ORF">GNZ12_41155</name>
</gene>
<feature type="compositionally biased region" description="Polar residues" evidence="1">
    <location>
        <begin position="22"/>
        <end position="35"/>
    </location>
</feature>
<feature type="compositionally biased region" description="Basic and acidic residues" evidence="1">
    <location>
        <begin position="45"/>
        <end position="60"/>
    </location>
</feature>
<evidence type="ECO:0008006" key="4">
    <source>
        <dbReference type="Google" id="ProtNLM"/>
    </source>
</evidence>
<feature type="compositionally biased region" description="Pro residues" evidence="1">
    <location>
        <begin position="148"/>
        <end position="158"/>
    </location>
</feature>
<accession>A0ABX2C6R7</accession>
<dbReference type="Proteomes" id="UP000652198">
    <property type="component" value="Unassembled WGS sequence"/>
</dbReference>
<evidence type="ECO:0000313" key="2">
    <source>
        <dbReference type="EMBL" id="NPT47592.1"/>
    </source>
</evidence>
<dbReference type="EMBL" id="WOEY01000166">
    <property type="protein sequence ID" value="NPT47592.1"/>
    <property type="molecule type" value="Genomic_DNA"/>
</dbReference>
<name>A0ABX2C6R7_9BURK</name>
<feature type="compositionally biased region" description="Low complexity" evidence="1">
    <location>
        <begin position="8"/>
        <end position="21"/>
    </location>
</feature>
<feature type="region of interest" description="Disordered" evidence="1">
    <location>
        <begin position="1"/>
        <end position="158"/>
    </location>
</feature>
<protein>
    <recommendedName>
        <fullName evidence="4">Extensin</fullName>
    </recommendedName>
</protein>
<comment type="caution">
    <text evidence="2">The sequence shown here is derived from an EMBL/GenBank/DDBJ whole genome shotgun (WGS) entry which is preliminary data.</text>
</comment>
<evidence type="ECO:0000256" key="1">
    <source>
        <dbReference type="SAM" id="MobiDB-lite"/>
    </source>
</evidence>
<proteinExistence type="predicted"/>